<dbReference type="AlphaFoldDB" id="A0A494VI12"/>
<proteinExistence type="predicted"/>
<keyword evidence="2" id="KW-1185">Reference proteome</keyword>
<name>A0A494VI12_9SPHI</name>
<accession>A0A494VI12</accession>
<dbReference type="Proteomes" id="UP000270046">
    <property type="component" value="Chromosome"/>
</dbReference>
<protein>
    <submittedName>
        <fullName evidence="1">Uncharacterized protein</fullName>
    </submittedName>
</protein>
<reference evidence="1 2" key="1">
    <citation type="submission" date="2018-10" db="EMBL/GenBank/DDBJ databases">
        <title>Genome sequencing of Mucilaginibacter sp. HYN0043.</title>
        <authorList>
            <person name="Kim M."/>
            <person name="Yi H."/>
        </authorList>
    </citation>
    <scope>NUCLEOTIDE SEQUENCE [LARGE SCALE GENOMIC DNA]</scope>
    <source>
        <strain evidence="1 2">HYN0043</strain>
    </source>
</reference>
<dbReference type="OrthoDB" id="5621714at2"/>
<dbReference type="KEGG" id="muh:HYN43_003710"/>
<evidence type="ECO:0000313" key="1">
    <source>
        <dbReference type="EMBL" id="AYL94457.1"/>
    </source>
</evidence>
<sequence length="60" mass="6389">MWVMGGKIAIRIIYSPGLRFAGPPSLRQAGKRVGNIEIITITFPLFALAQRGVTSAAMSG</sequence>
<organism evidence="1 2">
    <name type="scientific">Mucilaginibacter celer</name>
    <dbReference type="NCBI Taxonomy" id="2305508"/>
    <lineage>
        <taxon>Bacteria</taxon>
        <taxon>Pseudomonadati</taxon>
        <taxon>Bacteroidota</taxon>
        <taxon>Sphingobacteriia</taxon>
        <taxon>Sphingobacteriales</taxon>
        <taxon>Sphingobacteriaceae</taxon>
        <taxon>Mucilaginibacter</taxon>
    </lineage>
</organism>
<evidence type="ECO:0000313" key="2">
    <source>
        <dbReference type="Proteomes" id="UP000270046"/>
    </source>
</evidence>
<gene>
    <name evidence="1" type="ORF">HYN43_003710</name>
</gene>
<dbReference type="EMBL" id="CP032869">
    <property type="protein sequence ID" value="AYL94457.1"/>
    <property type="molecule type" value="Genomic_DNA"/>
</dbReference>